<dbReference type="GO" id="GO:0006281">
    <property type="term" value="P:DNA repair"/>
    <property type="evidence" value="ECO:0007669"/>
    <property type="project" value="TreeGrafter"/>
</dbReference>
<dbReference type="GO" id="GO:0003690">
    <property type="term" value="F:double-stranded DNA binding"/>
    <property type="evidence" value="ECO:0007669"/>
    <property type="project" value="TreeGrafter"/>
</dbReference>
<dbReference type="PANTHER" id="PTHR12083:SF9">
    <property type="entry name" value="BIFUNCTIONAL POLYNUCLEOTIDE PHOSPHATASE_KINASE"/>
    <property type="match status" value="1"/>
</dbReference>
<keyword evidence="2" id="KW-0378">Hydrolase</keyword>
<dbReference type="Proteomes" id="UP000246740">
    <property type="component" value="Unassembled WGS sequence"/>
</dbReference>
<dbReference type="Gene3D" id="3.40.50.300">
    <property type="entry name" value="P-loop containing nucleotide triphosphate hydrolases"/>
    <property type="match status" value="1"/>
</dbReference>
<dbReference type="EMBL" id="KZ819190">
    <property type="protein sequence ID" value="PWZ01686.1"/>
    <property type="molecule type" value="Genomic_DNA"/>
</dbReference>
<dbReference type="Pfam" id="PF13671">
    <property type="entry name" value="AAA_33"/>
    <property type="match status" value="1"/>
</dbReference>
<evidence type="ECO:0000256" key="1">
    <source>
        <dbReference type="SAM" id="MobiDB-lite"/>
    </source>
</evidence>
<reference evidence="2 3" key="1">
    <citation type="journal article" date="2018" name="Mol. Biol. Evol.">
        <title>Broad Genomic Sampling Reveals a Smut Pathogenic Ancestry of the Fungal Clade Ustilaginomycotina.</title>
        <authorList>
            <person name="Kijpornyongpan T."/>
            <person name="Mondo S.J."/>
            <person name="Barry K."/>
            <person name="Sandor L."/>
            <person name="Lee J."/>
            <person name="Lipzen A."/>
            <person name="Pangilinan J."/>
            <person name="LaButti K."/>
            <person name="Hainaut M."/>
            <person name="Henrissat B."/>
            <person name="Grigoriev I.V."/>
            <person name="Spatafora J.W."/>
            <person name="Aime M.C."/>
        </authorList>
    </citation>
    <scope>NUCLEOTIDE SEQUENCE [LARGE SCALE GENOMIC DNA]</scope>
    <source>
        <strain evidence="2 3">MCA 3645</strain>
    </source>
</reference>
<feature type="compositionally biased region" description="Pro residues" evidence="1">
    <location>
        <begin position="290"/>
        <end position="299"/>
    </location>
</feature>
<feature type="region of interest" description="Disordered" evidence="1">
    <location>
        <begin position="232"/>
        <end position="333"/>
    </location>
</feature>
<dbReference type="SUPFAM" id="SSF52540">
    <property type="entry name" value="P-loop containing nucleoside triphosphate hydrolases"/>
    <property type="match status" value="1"/>
</dbReference>
<proteinExistence type="predicted"/>
<dbReference type="OrthoDB" id="3512845at2759"/>
<dbReference type="GO" id="GO:0046404">
    <property type="term" value="F:ATP-dependent polydeoxyribonucleotide 5'-hydroxyl-kinase activity"/>
    <property type="evidence" value="ECO:0007669"/>
    <property type="project" value="TreeGrafter"/>
</dbReference>
<dbReference type="GO" id="GO:0046403">
    <property type="term" value="F:polynucleotide 3'-phosphatase activity"/>
    <property type="evidence" value="ECO:0007669"/>
    <property type="project" value="TreeGrafter"/>
</dbReference>
<organism evidence="2 3">
    <name type="scientific">Testicularia cyperi</name>
    <dbReference type="NCBI Taxonomy" id="1882483"/>
    <lineage>
        <taxon>Eukaryota</taxon>
        <taxon>Fungi</taxon>
        <taxon>Dikarya</taxon>
        <taxon>Basidiomycota</taxon>
        <taxon>Ustilaginomycotina</taxon>
        <taxon>Ustilaginomycetes</taxon>
        <taxon>Ustilaginales</taxon>
        <taxon>Anthracoideaceae</taxon>
        <taxon>Testicularia</taxon>
    </lineage>
</organism>
<evidence type="ECO:0000313" key="3">
    <source>
        <dbReference type="Proteomes" id="UP000246740"/>
    </source>
</evidence>
<accession>A0A317XTM4</accession>
<dbReference type="AlphaFoldDB" id="A0A317XTM4"/>
<gene>
    <name evidence="2" type="ORF">BCV70DRAFT_210842</name>
</gene>
<dbReference type="PANTHER" id="PTHR12083">
    <property type="entry name" value="BIFUNCTIONAL POLYNUCLEOTIDE PHOSPHATASE/KINASE"/>
    <property type="match status" value="1"/>
</dbReference>
<dbReference type="InParanoid" id="A0A317XTM4"/>
<dbReference type="InterPro" id="IPR027417">
    <property type="entry name" value="P-loop_NTPase"/>
</dbReference>
<protein>
    <submittedName>
        <fullName evidence="2">P-loop containing nucleoside triphosphate hydrolase protein</fullName>
    </submittedName>
</protein>
<dbReference type="STRING" id="1882483.A0A317XTM4"/>
<keyword evidence="3" id="KW-1185">Reference proteome</keyword>
<feature type="compositionally biased region" description="Polar residues" evidence="1">
    <location>
        <begin position="319"/>
        <end position="333"/>
    </location>
</feature>
<feature type="compositionally biased region" description="Polar residues" evidence="1">
    <location>
        <begin position="273"/>
        <end position="284"/>
    </location>
</feature>
<name>A0A317XTM4_9BASI</name>
<sequence length="333" mass="35630">MSTTTVKAHWIPRKLLEMQQETAATAALPAAVSTAPQPTATLRSTTSEVEPAEQYLVVLSGLIGSGKSTFARALVDQYPNWTRCNQDELGDRHAVEAAARQALLNGKNVLIDRTNIDAKQRRTWLDLAASLNQAGMVRVVTVSLTLSISSTEAQARLDRRTDHETIKSPQHAAEILRHFLKAYQKTTAEEGFNYVLSAPATTLALYPTQVQIDAVLFQALATTPRAPGVLPAAPPRKYYGPTRGRGRGGFRGRGASAVYAPHHRSEGHPVQGLDTSSAAWQTGQSAPEAPQVPGPPPSAPFVSTPAEPQASDFPRVQASLDQSASTSAQLNAS</sequence>
<dbReference type="CDD" id="cd02019">
    <property type="entry name" value="NK"/>
    <property type="match status" value="1"/>
</dbReference>
<evidence type="ECO:0000313" key="2">
    <source>
        <dbReference type="EMBL" id="PWZ01686.1"/>
    </source>
</evidence>